<evidence type="ECO:0000313" key="3">
    <source>
        <dbReference type="Proteomes" id="UP001302349"/>
    </source>
</evidence>
<reference evidence="2 3" key="1">
    <citation type="journal article" date="2023" name="Microbiol. Resour. Announc.">
        <title>Complete Genome Sequence of Imperialibacter roseus strain P4T.</title>
        <authorList>
            <person name="Tizabi D.R."/>
            <person name="Bachvaroff T."/>
            <person name="Hill R.T."/>
        </authorList>
    </citation>
    <scope>NUCLEOTIDE SEQUENCE [LARGE SCALE GENOMIC DNA]</scope>
    <source>
        <strain evidence="2 3">P4T</strain>
    </source>
</reference>
<proteinExistence type="predicted"/>
<dbReference type="Proteomes" id="UP001302349">
    <property type="component" value="Chromosome"/>
</dbReference>
<evidence type="ECO:0000259" key="1">
    <source>
        <dbReference type="Pfam" id="PF00565"/>
    </source>
</evidence>
<dbReference type="InterPro" id="IPR016071">
    <property type="entry name" value="Staphylococal_nuclease_OB-fold"/>
</dbReference>
<dbReference type="Gene3D" id="2.40.50.90">
    <property type="match status" value="1"/>
</dbReference>
<dbReference type="RefSeq" id="WP_317488060.1">
    <property type="nucleotide sequence ID" value="NZ_CP136051.1"/>
</dbReference>
<feature type="domain" description="TNase-like" evidence="1">
    <location>
        <begin position="9"/>
        <end position="54"/>
    </location>
</feature>
<gene>
    <name evidence="2" type="ORF">RT717_19655</name>
</gene>
<name>A0ABZ0ILW2_9BACT</name>
<protein>
    <submittedName>
        <fullName evidence="2">Thermonuclease family protein</fullName>
    </submittedName>
</protein>
<accession>A0ABZ0ILW2</accession>
<dbReference type="InterPro" id="IPR035437">
    <property type="entry name" value="SNase_OB-fold_sf"/>
</dbReference>
<organism evidence="2 3">
    <name type="scientific">Imperialibacter roseus</name>
    <dbReference type="NCBI Taxonomy" id="1324217"/>
    <lineage>
        <taxon>Bacteria</taxon>
        <taxon>Pseudomonadati</taxon>
        <taxon>Bacteroidota</taxon>
        <taxon>Cytophagia</taxon>
        <taxon>Cytophagales</taxon>
        <taxon>Flammeovirgaceae</taxon>
        <taxon>Imperialibacter</taxon>
    </lineage>
</organism>
<dbReference type="EMBL" id="CP136051">
    <property type="protein sequence ID" value="WOK05300.1"/>
    <property type="molecule type" value="Genomic_DNA"/>
</dbReference>
<sequence length="59" mass="6705">MLTGRARAKAKKFCSKGCQITLQTQKEKRDRYARYLAEVVHDGENLSDYLMEIGAEKPG</sequence>
<keyword evidence="3" id="KW-1185">Reference proteome</keyword>
<evidence type="ECO:0000313" key="2">
    <source>
        <dbReference type="EMBL" id="WOK05300.1"/>
    </source>
</evidence>
<dbReference type="Pfam" id="PF00565">
    <property type="entry name" value="SNase"/>
    <property type="match status" value="1"/>
</dbReference>